<feature type="coiled-coil region" evidence="3">
    <location>
        <begin position="898"/>
        <end position="925"/>
    </location>
</feature>
<dbReference type="PANTHER" id="PTHR47566">
    <property type="match status" value="1"/>
</dbReference>
<dbReference type="HOGENOM" id="CLU_002093_0_0_1"/>
<feature type="compositionally biased region" description="Polar residues" evidence="4">
    <location>
        <begin position="1852"/>
        <end position="1864"/>
    </location>
</feature>
<keyword evidence="6" id="KW-1185">Reference proteome</keyword>
<evidence type="ECO:0000256" key="1">
    <source>
        <dbReference type="ARBA" id="ARBA00022614"/>
    </source>
</evidence>
<feature type="compositionally biased region" description="Basic and acidic residues" evidence="4">
    <location>
        <begin position="486"/>
        <end position="497"/>
    </location>
</feature>
<dbReference type="KEGG" id="glz:GLAREA_11973"/>
<feature type="compositionally biased region" description="Low complexity" evidence="4">
    <location>
        <begin position="241"/>
        <end position="253"/>
    </location>
</feature>
<dbReference type="Pfam" id="PF12799">
    <property type="entry name" value="LRR_4"/>
    <property type="match status" value="1"/>
</dbReference>
<dbReference type="GO" id="GO:0061499">
    <property type="term" value="C:outer plaque of mitotic spindle pole body"/>
    <property type="evidence" value="ECO:0007669"/>
    <property type="project" value="TreeGrafter"/>
</dbReference>
<keyword evidence="2" id="KW-0677">Repeat</keyword>
<dbReference type="InterPro" id="IPR001611">
    <property type="entry name" value="Leu-rich_rpt"/>
</dbReference>
<dbReference type="PROSITE" id="PS51450">
    <property type="entry name" value="LRR"/>
    <property type="match status" value="3"/>
</dbReference>
<feature type="compositionally biased region" description="Polar residues" evidence="4">
    <location>
        <begin position="57"/>
        <end position="89"/>
    </location>
</feature>
<dbReference type="eggNOG" id="KOG0531">
    <property type="taxonomic scope" value="Eukaryota"/>
</dbReference>
<feature type="compositionally biased region" description="Low complexity" evidence="4">
    <location>
        <begin position="1211"/>
        <end position="1231"/>
    </location>
</feature>
<evidence type="ECO:0000256" key="2">
    <source>
        <dbReference type="ARBA" id="ARBA00022737"/>
    </source>
</evidence>
<dbReference type="GO" id="GO:0031028">
    <property type="term" value="P:septation initiation signaling"/>
    <property type="evidence" value="ECO:0007669"/>
    <property type="project" value="TreeGrafter"/>
</dbReference>
<feature type="region of interest" description="Disordered" evidence="4">
    <location>
        <begin position="1017"/>
        <end position="1039"/>
    </location>
</feature>
<feature type="compositionally biased region" description="Basic and acidic residues" evidence="4">
    <location>
        <begin position="662"/>
        <end position="686"/>
    </location>
</feature>
<feature type="region of interest" description="Disordered" evidence="4">
    <location>
        <begin position="1812"/>
        <end position="1919"/>
    </location>
</feature>
<feature type="compositionally biased region" description="Low complexity" evidence="4">
    <location>
        <begin position="498"/>
        <end position="512"/>
    </location>
</feature>
<feature type="compositionally biased region" description="Polar residues" evidence="4">
    <location>
        <begin position="1076"/>
        <end position="1091"/>
    </location>
</feature>
<gene>
    <name evidence="5" type="ORF">GLAREA_11973</name>
</gene>
<feature type="compositionally biased region" description="Polar residues" evidence="4">
    <location>
        <begin position="270"/>
        <end position="286"/>
    </location>
</feature>
<name>S3DIN6_GLAL2</name>
<organism evidence="5 6">
    <name type="scientific">Glarea lozoyensis (strain ATCC 20868 / MF5171)</name>
    <dbReference type="NCBI Taxonomy" id="1116229"/>
    <lineage>
        <taxon>Eukaryota</taxon>
        <taxon>Fungi</taxon>
        <taxon>Dikarya</taxon>
        <taxon>Ascomycota</taxon>
        <taxon>Pezizomycotina</taxon>
        <taxon>Leotiomycetes</taxon>
        <taxon>Helotiales</taxon>
        <taxon>Helotiaceae</taxon>
        <taxon>Glarea</taxon>
    </lineage>
</organism>
<feature type="compositionally biased region" description="Polar residues" evidence="4">
    <location>
        <begin position="174"/>
        <end position="185"/>
    </location>
</feature>
<dbReference type="OrthoDB" id="7451790at2759"/>
<keyword evidence="3" id="KW-0175">Coiled coil</keyword>
<dbReference type="InterPro" id="IPR052574">
    <property type="entry name" value="CDIRP"/>
</dbReference>
<dbReference type="SUPFAM" id="SSF52058">
    <property type="entry name" value="L domain-like"/>
    <property type="match status" value="2"/>
</dbReference>
<dbReference type="InterPro" id="IPR003591">
    <property type="entry name" value="Leu-rich_rpt_typical-subtyp"/>
</dbReference>
<reference evidence="5 6" key="1">
    <citation type="journal article" date="2013" name="BMC Genomics">
        <title>Genomics-driven discovery of the pneumocandin biosynthetic gene cluster in the fungus Glarea lozoyensis.</title>
        <authorList>
            <person name="Chen L."/>
            <person name="Yue Q."/>
            <person name="Zhang X."/>
            <person name="Xiang M."/>
            <person name="Wang C."/>
            <person name="Li S."/>
            <person name="Che Y."/>
            <person name="Ortiz-Lopez F.J."/>
            <person name="Bills G.F."/>
            <person name="Liu X."/>
            <person name="An Z."/>
        </authorList>
    </citation>
    <scope>NUCLEOTIDE SEQUENCE [LARGE SCALE GENOMIC DNA]</scope>
    <source>
        <strain evidence="6">ATCC 20868 / MF5171</strain>
    </source>
</reference>
<feature type="compositionally biased region" description="Polar residues" evidence="4">
    <location>
        <begin position="429"/>
        <end position="442"/>
    </location>
</feature>
<feature type="region of interest" description="Disordered" evidence="4">
    <location>
        <begin position="1"/>
        <end position="141"/>
    </location>
</feature>
<protein>
    <submittedName>
        <fullName evidence="5">L</fullName>
    </submittedName>
</protein>
<feature type="compositionally biased region" description="Low complexity" evidence="4">
    <location>
        <begin position="1865"/>
        <end position="1901"/>
    </location>
</feature>
<dbReference type="InterPro" id="IPR032675">
    <property type="entry name" value="LRR_dom_sf"/>
</dbReference>
<feature type="region of interest" description="Disordered" evidence="4">
    <location>
        <begin position="486"/>
        <end position="529"/>
    </location>
</feature>
<evidence type="ECO:0000313" key="6">
    <source>
        <dbReference type="Proteomes" id="UP000016922"/>
    </source>
</evidence>
<feature type="compositionally biased region" description="Polar residues" evidence="4">
    <location>
        <begin position="110"/>
        <end position="121"/>
    </location>
</feature>
<feature type="region of interest" description="Disordered" evidence="4">
    <location>
        <begin position="582"/>
        <end position="711"/>
    </location>
</feature>
<proteinExistence type="predicted"/>
<feature type="compositionally biased region" description="Basic and acidic residues" evidence="4">
    <location>
        <begin position="1816"/>
        <end position="1842"/>
    </location>
</feature>
<feature type="compositionally biased region" description="Acidic residues" evidence="4">
    <location>
        <begin position="834"/>
        <end position="844"/>
    </location>
</feature>
<accession>S3DIN6</accession>
<keyword evidence="1" id="KW-0433">Leucine-rich repeat</keyword>
<feature type="region of interest" description="Disordered" evidence="4">
    <location>
        <begin position="1183"/>
        <end position="1272"/>
    </location>
</feature>
<feature type="region of interest" description="Disordered" evidence="4">
    <location>
        <begin position="939"/>
        <end position="986"/>
    </location>
</feature>
<dbReference type="RefSeq" id="XP_008080946.1">
    <property type="nucleotide sequence ID" value="XM_008082755.1"/>
</dbReference>
<dbReference type="InterPro" id="IPR025875">
    <property type="entry name" value="Leu-rich_rpt_4"/>
</dbReference>
<feature type="region of interest" description="Disordered" evidence="4">
    <location>
        <begin position="163"/>
        <end position="287"/>
    </location>
</feature>
<feature type="compositionally biased region" description="Basic and acidic residues" evidence="4">
    <location>
        <begin position="641"/>
        <end position="655"/>
    </location>
</feature>
<dbReference type="EMBL" id="KE145360">
    <property type="protein sequence ID" value="EPE31891.1"/>
    <property type="molecule type" value="Genomic_DNA"/>
</dbReference>
<dbReference type="Gene3D" id="3.80.10.10">
    <property type="entry name" value="Ribonuclease Inhibitor"/>
    <property type="match status" value="2"/>
</dbReference>
<feature type="compositionally biased region" description="Acidic residues" evidence="4">
    <location>
        <begin position="334"/>
        <end position="352"/>
    </location>
</feature>
<dbReference type="SMART" id="SM00369">
    <property type="entry name" value="LRR_TYP"/>
    <property type="match status" value="4"/>
</dbReference>
<dbReference type="SMART" id="SM00365">
    <property type="entry name" value="LRR_SD22"/>
    <property type="match status" value="4"/>
</dbReference>
<feature type="compositionally biased region" description="Basic and acidic residues" evidence="4">
    <location>
        <begin position="206"/>
        <end position="228"/>
    </location>
</feature>
<feature type="region of interest" description="Disordered" evidence="4">
    <location>
        <begin position="1072"/>
        <end position="1098"/>
    </location>
</feature>
<dbReference type="GeneID" id="19471014"/>
<feature type="region of interest" description="Disordered" evidence="4">
    <location>
        <begin position="329"/>
        <end position="471"/>
    </location>
</feature>
<dbReference type="PANTHER" id="PTHR47566:SF1">
    <property type="entry name" value="PROTEIN NUD1"/>
    <property type="match status" value="1"/>
</dbReference>
<dbReference type="GO" id="GO:1902412">
    <property type="term" value="P:regulation of mitotic cytokinesis"/>
    <property type="evidence" value="ECO:0007669"/>
    <property type="project" value="TreeGrafter"/>
</dbReference>
<feature type="compositionally biased region" description="Basic and acidic residues" evidence="4">
    <location>
        <begin position="589"/>
        <end position="598"/>
    </location>
</feature>
<evidence type="ECO:0000313" key="5">
    <source>
        <dbReference type="EMBL" id="EPE31891.1"/>
    </source>
</evidence>
<dbReference type="OMA" id="ATSWGTD"/>
<feature type="compositionally biased region" description="Polar residues" evidence="4">
    <location>
        <begin position="961"/>
        <end position="976"/>
    </location>
</feature>
<feature type="compositionally biased region" description="Polar residues" evidence="4">
    <location>
        <begin position="387"/>
        <end position="398"/>
    </location>
</feature>
<sequence length="1919" mass="213414">MDQGWLDSLSEDWESQPRSAGSPVPSLPSLTDSTSESSSAALHASRIPKYNPEKKTWSAQPEKNNSPLSERNLNDNNVPLSIRSKSQSKLRQDISASVRGGTRQRRRTLSDSATNSSQYGTIQRKADPLSQEKASSETPEWKRRLLQGDVAYGEQRDLFTAAGLEDMFRPPPTMNSTAPINLTTKPTDESSVVMPSSPPPYNIRRTHSEEGHLSETQKDLDGPRDKQPRIVKYRMMDGDNSGFSSNELSRSSSFQPRPSVVPNIRDESSFDSTPQNPGIAPPQNTYPVDAMSRVVSGQSDFRNEELSPIFISKQNTVSGSLDFVANLATKDLQESPDDSLEDTQNQVDEDAAESSQLVLGNASADTDDFAHNGKFVNLRRGGRSEDGSFQQRMLSPSSLPAIDESDLLPEESMQASTPKNLAFIKKTRTSNNNHNQPSSTALSPIPQTPETSPSKKKKNENSSGSPLKLFGTYDTFTNQTLLRRLSQFEKDDEEQKTSKVNSDSKGSSSDDVFATNKSNGFKRGPRKVNSFGAGELDSFQFSEEMSFNSDESRGQIADVNDISLPMLKPDEQPSFKFQLQPSPAIEDGDVAHRAERTTLTKSTKRRISIHTTRTTSSVNKNESSQVVEILETPRKRVGNSEGKRLPRSPFKDPTPKRRRTLHKSDLEESIEAHNEPGNDSLRETHHQIQSVIGKKRKDARHGDDQQAATPKVLAMRQMLRPRSPTPNQKLNQESKRLNEGGSAVVDRATLLQQEKIARIQAELDSNSLQNIPSILAANQQLLDGNRKPSLNTQDFLDEAKMIMGYIRTKAQAPSGLASVEESESEAGRIRPDGFGDDDSFEDSYESTREPFSRPPSRDGAPVQRLPLKQADPELLNHLRKYQEKSDIDDIIASSIRTIAQAKASTESLKEEMSRQLNAAKNLQSETANNPFMENSEFLRKRKHSSSVTSNQNVDEVEYPSHGSNSSGRSTVMSIPTGSSRGSDSRRIIEPHTVSHLIPEQVAGMIFDRERNMWVKRKSVSQESEKRNFLPSDDTDEDPFGGIPDLSVDETQEMQRLKGIAAELQHTTERIRENHARNSQAEPNTASPSPTIRETKSENPVLPTIFEQTSASEERVFATDKAISRDENDSIAEQHAAVKAPLESVEVIGKEISIVGDYAEYTPHPKRNATITFSSPLVSVIPPNVDFDTSSQSEADHQTSDGSQEEGDSVIVRKVSSRQVSTSVKTRSSSSRKSSRHDSMVSHKFSTRPVSRIDERDESGEESDPSSPKRSVSVMVATPLRSKQASGMMVVTPRPSHDIGTLTLTPMSEFTIHHDEEELGLNVSYVANNKRHSHGTDKQKTLSLVIKNLVEKLTEVEPYEPFWEHMKEIDLRDKKLSNLHKLDEFCENLEEIDASNNQISQLDGVARSVRHLRISYNCLTDLTAWGHLSNLQYVDVSNNELESLSAFKHLYHLRGIRADNNMVTSIDGIGKLNALLSLRLRGNLVEKVDFKNTELHKLTDLDLTNNMINAVLNLNELSSLCDLNLSGNKLDEFCPNGSKATTAMKYIRLDDNNLEEIDLSLYTNLRLLSVDRNRLGKIRGLHKATHLDTLSLREQDGKGALDLSFLSEAYEVRRLFLSGNFLETFNPVIKFLNLQYLELASCGLHALPANLGQMICNTRVLNLNYNALSGISSLRGIVRLRKLHIVGNRLDNITADVETLSKWRDLISIDMRCNPSTLGFYPPASDEIVKRSEDCETLSLFILAKANVERDTKYTKCLDMRTKMVRRAFELLVTASCKSVRTLNGLHVDRIIIRKRDDVFKGLVKIGIVADSADGADSGRDDENSTPRSQKTADHKQSRDSVKSSRQARVRQTDSASRDASTVRKSSSQTERSESTQTTQSSPFSPRSVRGGKASASAAGMSTQKPREKSAIWGAEDSFA</sequence>
<evidence type="ECO:0000256" key="4">
    <source>
        <dbReference type="SAM" id="MobiDB-lite"/>
    </source>
</evidence>
<feature type="region of interest" description="Disordered" evidence="4">
    <location>
        <begin position="812"/>
        <end position="871"/>
    </location>
</feature>
<evidence type="ECO:0000256" key="3">
    <source>
        <dbReference type="SAM" id="Coils"/>
    </source>
</evidence>
<dbReference type="STRING" id="1116229.S3DIN6"/>
<feature type="compositionally biased region" description="Low complexity" evidence="4">
    <location>
        <begin position="22"/>
        <end position="45"/>
    </location>
</feature>
<dbReference type="GO" id="GO:0035591">
    <property type="term" value="F:signaling adaptor activity"/>
    <property type="evidence" value="ECO:0007669"/>
    <property type="project" value="TreeGrafter"/>
</dbReference>
<dbReference type="Proteomes" id="UP000016922">
    <property type="component" value="Unassembled WGS sequence"/>
</dbReference>